<dbReference type="Proteomes" id="UP000805649">
    <property type="component" value="Unassembled WGS sequence"/>
</dbReference>
<reference evidence="1 2" key="1">
    <citation type="journal article" date="2020" name="Phytopathology">
        <title>Genome Sequence Resources of Colletotrichum truncatum, C. plurivorum, C. musicola, and C. sojae: Four Species Pathogenic to Soybean (Glycine max).</title>
        <authorList>
            <person name="Rogerio F."/>
            <person name="Boufleur T.R."/>
            <person name="Ciampi-Guillardi M."/>
            <person name="Sukno S.A."/>
            <person name="Thon M.R."/>
            <person name="Massola Junior N.S."/>
            <person name="Baroncelli R."/>
        </authorList>
    </citation>
    <scope>NUCLEOTIDE SEQUENCE [LARGE SCALE GENOMIC DNA]</scope>
    <source>
        <strain evidence="1 2">CMES1059</strain>
    </source>
</reference>
<proteinExistence type="predicted"/>
<accession>A0ACC3Z9D9</accession>
<sequence>MSSRRLVIYHEVFKRLIDAIIYGFYLEGDPESETAKSRALNLAVFVLNEQMESSEASRNWHNSFIMRLTYHRSMLTYKHHVRHGRLVKAAVSLHPILAAPPIARSRTLRIKSYQIEALMLLYDHSSAQEVFSTIRDDDLLIPEFIEDGELLSNEASKDSGANQLRLQSLEIILQCAIRTRDWERAHRLMHRIETTTPGYFTTSKGKTSMWPWQRSLYAGLIHEKTDKRGLASEFFCQSLKLFLCLYMHVMFPHDNRRIWSLPEPSRLIAAVARLFMTEPSPYTELDLRTPEAGSILLSSPPDKMCYDHPDDSETSEYALWAMELGRTRTVWDTLRNHGSIDADFATALIKEEKWLELCSKDDLSPEERAEFQKLTEEEDDFTGLLHRSRGGEISQRKMEDLRNPVHDVSKFWKAIPRNALVVYTCISEDGFSIMFISDLGPLLSRVSVETSSAAFQATVIMALSAIREQKGELDILIPVLDKLSKWLLPHDFGHWIALFPHLIFCVTGELAQLPMGLLRFRGDYLGLKKKISHVPSLATLHHLRTRDTKPIMSSTEISIIARPGSLADCRVTGIEPLHMAGVEALMVQSLTQGTLHNAKDVTSGSFVEQFEKARILHMCTHGLIDPDHPLNSHLLLQDRLRVLDLLSARSDVDLVIFSACLSGSGIASESGDVVGFSHAILAAGARSYIGAMWKVNDIATLMQMTLFYLNVTKGCLVSEAWRLAAVELRDSTPESIRQFLISMIDRWDAWEAEGMNPGNFVKGGRKKLMKLVNQDLDFRHPYFWGAFTLVGDGEILYHFTEAETKSATDTILNEPNLEIHA</sequence>
<comment type="caution">
    <text evidence="1">The sequence shown here is derived from an EMBL/GenBank/DDBJ whole genome shotgun (WGS) entry which is preliminary data.</text>
</comment>
<evidence type="ECO:0000313" key="1">
    <source>
        <dbReference type="EMBL" id="KAL0940724.1"/>
    </source>
</evidence>
<evidence type="ECO:0000313" key="2">
    <source>
        <dbReference type="Proteomes" id="UP000805649"/>
    </source>
</evidence>
<gene>
    <name evidence="1" type="ORF">CTRU02_203487</name>
</gene>
<name>A0ACC3Z9D9_COLTU</name>
<dbReference type="EMBL" id="VUJX02000002">
    <property type="protein sequence ID" value="KAL0940724.1"/>
    <property type="molecule type" value="Genomic_DNA"/>
</dbReference>
<organism evidence="1 2">
    <name type="scientific">Colletotrichum truncatum</name>
    <name type="common">Anthracnose fungus</name>
    <name type="synonym">Colletotrichum capsici</name>
    <dbReference type="NCBI Taxonomy" id="5467"/>
    <lineage>
        <taxon>Eukaryota</taxon>
        <taxon>Fungi</taxon>
        <taxon>Dikarya</taxon>
        <taxon>Ascomycota</taxon>
        <taxon>Pezizomycotina</taxon>
        <taxon>Sordariomycetes</taxon>
        <taxon>Hypocreomycetidae</taxon>
        <taxon>Glomerellales</taxon>
        <taxon>Glomerellaceae</taxon>
        <taxon>Colletotrichum</taxon>
        <taxon>Colletotrichum truncatum species complex</taxon>
    </lineage>
</organism>
<protein>
    <submittedName>
        <fullName evidence="1">TPR domain-containing protein</fullName>
    </submittedName>
</protein>
<keyword evidence="2" id="KW-1185">Reference proteome</keyword>